<dbReference type="Proteomes" id="UP000249447">
    <property type="component" value="Chromosome"/>
</dbReference>
<organism evidence="2 3">
    <name type="scientific">Marilutibacter maris</name>
    <dbReference type="NCBI Taxonomy" id="1605891"/>
    <lineage>
        <taxon>Bacteria</taxon>
        <taxon>Pseudomonadati</taxon>
        <taxon>Pseudomonadota</taxon>
        <taxon>Gammaproteobacteria</taxon>
        <taxon>Lysobacterales</taxon>
        <taxon>Lysobacteraceae</taxon>
        <taxon>Marilutibacter</taxon>
    </lineage>
</organism>
<evidence type="ECO:0000313" key="2">
    <source>
        <dbReference type="EMBL" id="AWV05952.1"/>
    </source>
</evidence>
<protein>
    <submittedName>
        <fullName evidence="2">Uncharacterized protein</fullName>
    </submittedName>
</protein>
<sequence>MLAACRAGPGDDEAEAVPTRPTEAVAQLVDDLRRDDLVAYARHAVPPALHARLQLAWSEGRTIWPLTELPLDEQFPAMITALAAPDAEKQLMASYDRQFAGADRELRATASALGLFATQFIGSEPGYSEAEREHYVQVAAAISGWGQRAPLADRKRAQPALAQLVAAARLTGLAGDGAFAKAGMERGLTRIAPFLKRLKQVLAGYGLDLDAALASVELTLIEQTGDTARVRLQYSLAGQPVDAVLNLERRDGRWYLSDLLGNAETAAGPVAPEATPAPAPDPSPEEAPGADGETAAAAR</sequence>
<feature type="region of interest" description="Disordered" evidence="1">
    <location>
        <begin position="266"/>
        <end position="299"/>
    </location>
</feature>
<evidence type="ECO:0000313" key="3">
    <source>
        <dbReference type="Proteomes" id="UP000249447"/>
    </source>
</evidence>
<accession>A0A2U9T337</accession>
<gene>
    <name evidence="2" type="ORF">C9I47_0226</name>
</gene>
<evidence type="ECO:0000256" key="1">
    <source>
        <dbReference type="SAM" id="MobiDB-lite"/>
    </source>
</evidence>
<dbReference type="KEGG" id="lmb:C9I47_0226"/>
<dbReference type="EMBL" id="CP029843">
    <property type="protein sequence ID" value="AWV05952.1"/>
    <property type="molecule type" value="Genomic_DNA"/>
</dbReference>
<reference evidence="2 3" key="1">
    <citation type="submission" date="2018-05" db="EMBL/GenBank/DDBJ databases">
        <title>The complete genome of Lysobacter maris HZ9B, a marine bacterium antagonistic against terrestrial plant pathogens.</title>
        <authorList>
            <person name="Zhang X.-Q."/>
        </authorList>
    </citation>
    <scope>NUCLEOTIDE SEQUENCE [LARGE SCALE GENOMIC DNA]</scope>
    <source>
        <strain evidence="2 3">HZ9B</strain>
    </source>
</reference>
<dbReference type="AlphaFoldDB" id="A0A2U9T337"/>
<proteinExistence type="predicted"/>
<name>A0A2U9T337_9GAMM</name>
<keyword evidence="3" id="KW-1185">Reference proteome</keyword>
<feature type="compositionally biased region" description="Low complexity" evidence="1">
    <location>
        <begin position="286"/>
        <end position="299"/>
    </location>
</feature>